<dbReference type="AlphaFoldDB" id="A0A7X6ICJ7"/>
<dbReference type="InterPro" id="IPR030987">
    <property type="entry name" value="AbiV"/>
</dbReference>
<keyword evidence="2" id="KW-1185">Reference proteome</keyword>
<dbReference type="Pfam" id="PF18728">
    <property type="entry name" value="HEPN_AbiV"/>
    <property type="match status" value="1"/>
</dbReference>
<dbReference type="Proteomes" id="UP000534783">
    <property type="component" value="Unassembled WGS sequence"/>
</dbReference>
<protein>
    <submittedName>
        <fullName evidence="1">AbiV family abortive infection protein</fullName>
    </submittedName>
</protein>
<gene>
    <name evidence="1" type="ORF">MNODULE_17860</name>
</gene>
<evidence type="ECO:0000313" key="1">
    <source>
        <dbReference type="EMBL" id="NKE72621.1"/>
    </source>
</evidence>
<proteinExistence type="predicted"/>
<evidence type="ECO:0000313" key="2">
    <source>
        <dbReference type="Proteomes" id="UP000534783"/>
    </source>
</evidence>
<reference evidence="1 2" key="1">
    <citation type="journal article" date="2020" name="Nature">
        <title>Bacterial chemolithoautotrophy via manganese oxidation.</title>
        <authorList>
            <person name="Yu H."/>
            <person name="Leadbetter J.R."/>
        </authorList>
    </citation>
    <scope>NUCLEOTIDE SEQUENCE [LARGE SCALE GENOMIC DNA]</scope>
    <source>
        <strain evidence="1 2">Mn-1</strain>
    </source>
</reference>
<name>A0A7X6ICJ7_9BACT</name>
<dbReference type="EMBL" id="VTOW01000003">
    <property type="protein sequence ID" value="NKE72621.1"/>
    <property type="molecule type" value="Genomic_DNA"/>
</dbReference>
<organism evidence="1 2">
    <name type="scientific">Candidatus Manganitrophus noduliformans</name>
    <dbReference type="NCBI Taxonomy" id="2606439"/>
    <lineage>
        <taxon>Bacteria</taxon>
        <taxon>Pseudomonadati</taxon>
        <taxon>Nitrospirota</taxon>
        <taxon>Nitrospiria</taxon>
        <taxon>Candidatus Troglogloeales</taxon>
        <taxon>Candidatus Manganitrophaceae</taxon>
        <taxon>Candidatus Manganitrophus</taxon>
    </lineage>
</organism>
<comment type="caution">
    <text evidence="1">The sequence shown here is derived from an EMBL/GenBank/DDBJ whole genome shotgun (WGS) entry which is preliminary data.</text>
</comment>
<dbReference type="NCBIfam" id="TIGR04498">
    <property type="entry name" value="AbiV_defense"/>
    <property type="match status" value="1"/>
</dbReference>
<sequence>MNAAARNARRLSEDAESLVSIGRFPTAASVAALSIEEAGKVSILRELALARTDADALEVWKRYRSHTSKNIAWLLPQLAAAGARRLDDLRPLFDETSDHPFVLDNLKQLGFYTDCLGNAHWALPWEVIDEGLARMLVQIAKALAGKDQHTAREIALWMEHIGPVWKKDPAWMKQALVNWYGAMQAEGLATDGPNAMEQFIRYGVQEKGV</sequence>
<accession>A0A7X6ICJ7</accession>